<dbReference type="AlphaFoldDB" id="A0A1R4JKY6"/>
<proteinExistence type="predicted"/>
<feature type="transmembrane region" description="Helical" evidence="1">
    <location>
        <begin position="54"/>
        <end position="76"/>
    </location>
</feature>
<organism evidence="2 3">
    <name type="scientific">Mycetocola reblochoni REB411</name>
    <dbReference type="NCBI Taxonomy" id="1255698"/>
    <lineage>
        <taxon>Bacteria</taxon>
        <taxon>Bacillati</taxon>
        <taxon>Actinomycetota</taxon>
        <taxon>Actinomycetes</taxon>
        <taxon>Micrococcales</taxon>
        <taxon>Microbacteriaceae</taxon>
        <taxon>Mycetocola</taxon>
    </lineage>
</organism>
<dbReference type="InterPro" id="IPR008523">
    <property type="entry name" value="DUF805"/>
</dbReference>
<evidence type="ECO:0000313" key="2">
    <source>
        <dbReference type="EMBL" id="SJN32465.1"/>
    </source>
</evidence>
<gene>
    <name evidence="2" type="ORF">FM119_08010</name>
</gene>
<dbReference type="Proteomes" id="UP000196778">
    <property type="component" value="Unassembled WGS sequence"/>
</dbReference>
<dbReference type="PANTHER" id="PTHR34980:SF2">
    <property type="entry name" value="INNER MEMBRANE PROTEIN YHAH-RELATED"/>
    <property type="match status" value="1"/>
</dbReference>
<keyword evidence="3" id="KW-1185">Reference proteome</keyword>
<dbReference type="GO" id="GO:0005886">
    <property type="term" value="C:plasma membrane"/>
    <property type="evidence" value="ECO:0007669"/>
    <property type="project" value="TreeGrafter"/>
</dbReference>
<protein>
    <submittedName>
        <fullName evidence="2">Putative inner membrane protein</fullName>
    </submittedName>
</protein>
<evidence type="ECO:0000256" key="1">
    <source>
        <dbReference type="SAM" id="Phobius"/>
    </source>
</evidence>
<sequence>MLDHDAPRPADAADAAAPDLTAAPLPRATIGAALNRTLWTRAYQLRGRASESEFWWWMLVNAAVLLLLCVVVPLLAGAGWGTLPLGPVGSPLFGGGEVASWGVAGADVPAVAAVSMVVAGLWTLVTLVPSITVAVRRLHDSDLPGPWVLIALLPFGAIVLIILLLRSPRVAGARFDG</sequence>
<feature type="transmembrane region" description="Helical" evidence="1">
    <location>
        <begin position="110"/>
        <end position="135"/>
    </location>
</feature>
<evidence type="ECO:0000313" key="3">
    <source>
        <dbReference type="Proteomes" id="UP000196778"/>
    </source>
</evidence>
<dbReference type="PANTHER" id="PTHR34980">
    <property type="entry name" value="INNER MEMBRANE PROTEIN-RELATED-RELATED"/>
    <property type="match status" value="1"/>
</dbReference>
<keyword evidence="1" id="KW-1133">Transmembrane helix</keyword>
<dbReference type="EMBL" id="FUKR01000045">
    <property type="protein sequence ID" value="SJN32465.1"/>
    <property type="molecule type" value="Genomic_DNA"/>
</dbReference>
<dbReference type="Pfam" id="PF05656">
    <property type="entry name" value="DUF805"/>
    <property type="match status" value="1"/>
</dbReference>
<keyword evidence="1" id="KW-0812">Transmembrane</keyword>
<reference evidence="3" key="1">
    <citation type="submission" date="2017-02" db="EMBL/GenBank/DDBJ databases">
        <authorList>
            <person name="Dridi B."/>
        </authorList>
    </citation>
    <scope>NUCLEOTIDE SEQUENCE [LARGE SCALE GENOMIC DNA]</scope>
    <source>
        <strain evidence="3">EB411</strain>
    </source>
</reference>
<accession>A0A1R4JKY6</accession>
<feature type="transmembrane region" description="Helical" evidence="1">
    <location>
        <begin position="147"/>
        <end position="165"/>
    </location>
</feature>
<name>A0A1R4JKY6_9MICO</name>
<dbReference type="RefSeq" id="WP_121657533.1">
    <property type="nucleotide sequence ID" value="NZ_FUKR01000045.1"/>
</dbReference>
<keyword evidence="1" id="KW-0472">Membrane</keyword>